<dbReference type="PANTHER" id="PTHR42702:SF1">
    <property type="entry name" value="REGULATORY PROTEIN FOR BETA-LACTAMASE"/>
    <property type="match status" value="1"/>
</dbReference>
<dbReference type="EMBL" id="MGIV01000008">
    <property type="protein sequence ID" value="OGM95351.1"/>
    <property type="molecule type" value="Genomic_DNA"/>
</dbReference>
<dbReference type="Proteomes" id="UP000179057">
    <property type="component" value="Unassembled WGS sequence"/>
</dbReference>
<organism evidence="1 2">
    <name type="scientific">Candidatus Wolfebacteria bacterium RIFOXYD1_FULL_48_65</name>
    <dbReference type="NCBI Taxonomy" id="1802561"/>
    <lineage>
        <taxon>Bacteria</taxon>
        <taxon>Candidatus Wolfeibacteriota</taxon>
    </lineage>
</organism>
<comment type="caution">
    <text evidence="1">The sequence shown here is derived from an EMBL/GenBank/DDBJ whole genome shotgun (WGS) entry which is preliminary data.</text>
</comment>
<dbReference type="PANTHER" id="PTHR42702">
    <property type="entry name" value="NUCLEOTIDE PYROPHOSPHOHYDROLASE"/>
    <property type="match status" value="1"/>
</dbReference>
<name>A0A1F8E3D8_9BACT</name>
<sequence length="111" mass="13056">MESKLHLKENPELKDFQNYITEMLEERGLAGQSIERIFMLFTEECGELAKAARKSGGMHVDGNSEHFEVAHELADVFNYLLDIANYFNVDLEQAFREKEEMNKKRTWQRPE</sequence>
<dbReference type="AlphaFoldDB" id="A0A1F8E3D8"/>
<dbReference type="Gene3D" id="1.10.287.1080">
    <property type="entry name" value="MazG-like"/>
    <property type="match status" value="1"/>
</dbReference>
<dbReference type="InterPro" id="IPR021130">
    <property type="entry name" value="PRib-ATP_PPHydrolase-like"/>
</dbReference>
<dbReference type="SUPFAM" id="SSF101386">
    <property type="entry name" value="all-alpha NTP pyrophosphatases"/>
    <property type="match status" value="1"/>
</dbReference>
<protein>
    <submittedName>
        <fullName evidence="1">Uncharacterized protein</fullName>
    </submittedName>
</protein>
<accession>A0A1F8E3D8</accession>
<reference evidence="1 2" key="1">
    <citation type="journal article" date="2016" name="Nat. Commun.">
        <title>Thousands of microbial genomes shed light on interconnected biogeochemical processes in an aquifer system.</title>
        <authorList>
            <person name="Anantharaman K."/>
            <person name="Brown C.T."/>
            <person name="Hug L.A."/>
            <person name="Sharon I."/>
            <person name="Castelle C.J."/>
            <person name="Probst A.J."/>
            <person name="Thomas B.C."/>
            <person name="Singh A."/>
            <person name="Wilkins M.J."/>
            <person name="Karaoz U."/>
            <person name="Brodie E.L."/>
            <person name="Williams K.H."/>
            <person name="Hubbard S.S."/>
            <person name="Banfield J.F."/>
        </authorList>
    </citation>
    <scope>NUCLEOTIDE SEQUENCE [LARGE SCALE GENOMIC DNA]</scope>
</reference>
<dbReference type="Pfam" id="PF01503">
    <property type="entry name" value="PRA-PH"/>
    <property type="match status" value="1"/>
</dbReference>
<gene>
    <name evidence="1" type="ORF">A2610_02585</name>
</gene>
<proteinExistence type="predicted"/>
<evidence type="ECO:0000313" key="2">
    <source>
        <dbReference type="Proteomes" id="UP000179057"/>
    </source>
</evidence>
<evidence type="ECO:0000313" key="1">
    <source>
        <dbReference type="EMBL" id="OGM95351.1"/>
    </source>
</evidence>